<proteinExistence type="predicted"/>
<organism evidence="4 5">
    <name type="scientific">Hanamia caeni</name>
    <dbReference type="NCBI Taxonomy" id="2294116"/>
    <lineage>
        <taxon>Bacteria</taxon>
        <taxon>Pseudomonadati</taxon>
        <taxon>Bacteroidota</taxon>
        <taxon>Chitinophagia</taxon>
        <taxon>Chitinophagales</taxon>
        <taxon>Chitinophagaceae</taxon>
        <taxon>Hanamia</taxon>
    </lineage>
</organism>
<keyword evidence="1 2" id="KW-0732">Signal</keyword>
<dbReference type="InterPro" id="IPR051200">
    <property type="entry name" value="Host-pathogen_enzymatic-act"/>
</dbReference>
<dbReference type="PROSITE" id="PS51257">
    <property type="entry name" value="PROKAR_LIPOPROTEIN"/>
    <property type="match status" value="1"/>
</dbReference>
<dbReference type="InterPro" id="IPR011964">
    <property type="entry name" value="YVTN_b-propeller_repeat"/>
</dbReference>
<feature type="signal peptide" evidence="2">
    <location>
        <begin position="1"/>
        <end position="27"/>
    </location>
</feature>
<accession>A0A3M9N801</accession>
<dbReference type="Gene3D" id="2.130.10.10">
    <property type="entry name" value="YVTN repeat-like/Quinoprotein amine dehydrogenase"/>
    <property type="match status" value="2"/>
</dbReference>
<sequence>MKNRNSVQAKLFRNFFLILFFASTGCAAQPRLLALSKSDHTLAIVDPGTNSVLARVPVGNDPHEVIAAADGKTAYVSSYGGGSFHELDIIDLVSMKPLKTIDTRPLFGPHGLAFADSEIWFTAEGSKAVGCYNPSSGKVEWSMGTGQNRTHMIYVDKNADNIYTSNVSSGTVSILAKTTSGQRENWEQTVIPLSNGVEGFDVSPTTHELWAVASDNGKIYILNLRTKKVIETIDAKIEGANRLQFTPDSKRVLVTSLRAGAVFIYDAQTRKEIAQVKVGTGAAGIMVTSDGSKAYIACSPDNYIAVIDLKTLKVINHIDVGKNPDGLAWADISQ</sequence>
<evidence type="ECO:0000256" key="2">
    <source>
        <dbReference type="SAM" id="SignalP"/>
    </source>
</evidence>
<dbReference type="Pfam" id="PF21783">
    <property type="entry name" value="YNCE"/>
    <property type="match status" value="1"/>
</dbReference>
<reference evidence="4 5" key="1">
    <citation type="submission" date="2018-11" db="EMBL/GenBank/DDBJ databases">
        <title>Draft genome sequence of Ferruginibacter sp. BO-59.</title>
        <authorList>
            <person name="Im W.T."/>
        </authorList>
    </citation>
    <scope>NUCLEOTIDE SEQUENCE [LARGE SCALE GENOMIC DNA]</scope>
    <source>
        <strain evidence="4 5">BO-59</strain>
    </source>
</reference>
<dbReference type="InterPro" id="IPR011045">
    <property type="entry name" value="N2O_reductase_N"/>
</dbReference>
<dbReference type="SUPFAM" id="SSF50974">
    <property type="entry name" value="Nitrous oxide reductase, N-terminal domain"/>
    <property type="match status" value="1"/>
</dbReference>
<feature type="chain" id="PRO_5018276958" evidence="2">
    <location>
        <begin position="28"/>
        <end position="334"/>
    </location>
</feature>
<dbReference type="OrthoDB" id="9803927at2"/>
<dbReference type="NCBIfam" id="TIGR02276">
    <property type="entry name" value="beta_rpt_yvtn"/>
    <property type="match status" value="1"/>
</dbReference>
<name>A0A3M9N801_9BACT</name>
<dbReference type="EMBL" id="RJJR01000016">
    <property type="protein sequence ID" value="RNI33861.1"/>
    <property type="molecule type" value="Genomic_DNA"/>
</dbReference>
<comment type="caution">
    <text evidence="4">The sequence shown here is derived from an EMBL/GenBank/DDBJ whole genome shotgun (WGS) entry which is preliminary data.</text>
</comment>
<dbReference type="RefSeq" id="WP_123122118.1">
    <property type="nucleotide sequence ID" value="NZ_RJJR01000016.1"/>
</dbReference>
<dbReference type="PANTHER" id="PTHR47197">
    <property type="entry name" value="PROTEIN NIRF"/>
    <property type="match status" value="1"/>
</dbReference>
<evidence type="ECO:0000256" key="1">
    <source>
        <dbReference type="ARBA" id="ARBA00022729"/>
    </source>
</evidence>
<evidence type="ECO:0000259" key="3">
    <source>
        <dbReference type="Pfam" id="PF21783"/>
    </source>
</evidence>
<gene>
    <name evidence="4" type="ORF">EFY79_17945</name>
</gene>
<dbReference type="InterPro" id="IPR048433">
    <property type="entry name" value="YNCE-like_beta-prop"/>
</dbReference>
<dbReference type="InterPro" id="IPR015943">
    <property type="entry name" value="WD40/YVTN_repeat-like_dom_sf"/>
</dbReference>
<feature type="domain" description="YNCE-like beta-propeller" evidence="3">
    <location>
        <begin position="27"/>
        <end position="328"/>
    </location>
</feature>
<evidence type="ECO:0000313" key="5">
    <source>
        <dbReference type="Proteomes" id="UP000267223"/>
    </source>
</evidence>
<protein>
    <submittedName>
        <fullName evidence="4">YncE family protein</fullName>
    </submittedName>
</protein>
<keyword evidence="5" id="KW-1185">Reference proteome</keyword>
<dbReference type="AlphaFoldDB" id="A0A3M9N801"/>
<dbReference type="PANTHER" id="PTHR47197:SF3">
    <property type="entry name" value="DIHYDRO-HEME D1 DEHYDROGENASE"/>
    <property type="match status" value="1"/>
</dbReference>
<evidence type="ECO:0000313" key="4">
    <source>
        <dbReference type="EMBL" id="RNI33861.1"/>
    </source>
</evidence>
<dbReference type="Proteomes" id="UP000267223">
    <property type="component" value="Unassembled WGS sequence"/>
</dbReference>